<feature type="compositionally biased region" description="Polar residues" evidence="6">
    <location>
        <begin position="127"/>
        <end position="150"/>
    </location>
</feature>
<evidence type="ECO:0000256" key="3">
    <source>
        <dbReference type="ARBA" id="ARBA00022737"/>
    </source>
</evidence>
<keyword evidence="3" id="KW-0677">Repeat</keyword>
<dbReference type="SMART" id="SM00365">
    <property type="entry name" value="LRR_SD22"/>
    <property type="match status" value="2"/>
</dbReference>
<organism evidence="7 8">
    <name type="scientific">Albula glossodonta</name>
    <name type="common">roundjaw bonefish</name>
    <dbReference type="NCBI Taxonomy" id="121402"/>
    <lineage>
        <taxon>Eukaryota</taxon>
        <taxon>Metazoa</taxon>
        <taxon>Chordata</taxon>
        <taxon>Craniata</taxon>
        <taxon>Vertebrata</taxon>
        <taxon>Euteleostomi</taxon>
        <taxon>Actinopterygii</taxon>
        <taxon>Neopterygii</taxon>
        <taxon>Teleostei</taxon>
        <taxon>Albuliformes</taxon>
        <taxon>Albulidae</taxon>
        <taxon>Albula</taxon>
    </lineage>
</organism>
<dbReference type="PANTHER" id="PTHR45973">
    <property type="entry name" value="PROTEIN PHOSPHATASE 1 REGULATORY SUBUNIT SDS22-RELATED"/>
    <property type="match status" value="1"/>
</dbReference>
<comment type="subcellular location">
    <subcellularLocation>
        <location evidence="1">Cell projection</location>
        <location evidence="1">Cilium</location>
    </subcellularLocation>
</comment>
<keyword evidence="5" id="KW-0966">Cell projection</keyword>
<dbReference type="AlphaFoldDB" id="A0A8T2NE00"/>
<evidence type="ECO:0000256" key="6">
    <source>
        <dbReference type="SAM" id="MobiDB-lite"/>
    </source>
</evidence>
<dbReference type="OrthoDB" id="7451790at2759"/>
<dbReference type="PANTHER" id="PTHR45973:SF9">
    <property type="entry name" value="LEUCINE-RICH REPEAT-CONTAINING PROTEIN 46"/>
    <property type="match status" value="1"/>
</dbReference>
<comment type="caution">
    <text evidence="7">The sequence shown here is derived from an EMBL/GenBank/DDBJ whole genome shotgun (WGS) entry which is preliminary data.</text>
</comment>
<evidence type="ECO:0000256" key="2">
    <source>
        <dbReference type="ARBA" id="ARBA00022614"/>
    </source>
</evidence>
<dbReference type="EMBL" id="JAFBMS010000075">
    <property type="protein sequence ID" value="KAG9338026.1"/>
    <property type="molecule type" value="Genomic_DNA"/>
</dbReference>
<keyword evidence="2" id="KW-0433">Leucine-rich repeat</keyword>
<accession>A0A8T2NE00</accession>
<feature type="compositionally biased region" description="Polar residues" evidence="6">
    <location>
        <begin position="55"/>
        <end position="64"/>
    </location>
</feature>
<dbReference type="Proteomes" id="UP000824540">
    <property type="component" value="Unassembled WGS sequence"/>
</dbReference>
<reference evidence="7" key="1">
    <citation type="thesis" date="2021" institute="BYU ScholarsArchive" country="Provo, UT, USA">
        <title>Applications of and Algorithms for Genome Assembly and Genomic Analyses with an Emphasis on Marine Teleosts.</title>
        <authorList>
            <person name="Pickett B.D."/>
        </authorList>
    </citation>
    <scope>NUCLEOTIDE SEQUENCE</scope>
    <source>
        <strain evidence="7">HI-2016</strain>
    </source>
</reference>
<feature type="region of interest" description="Disordered" evidence="6">
    <location>
        <begin position="120"/>
        <end position="178"/>
    </location>
</feature>
<dbReference type="SUPFAM" id="SSF52058">
    <property type="entry name" value="L domain-like"/>
    <property type="match status" value="1"/>
</dbReference>
<evidence type="ECO:0000256" key="1">
    <source>
        <dbReference type="ARBA" id="ARBA00004138"/>
    </source>
</evidence>
<feature type="region of interest" description="Disordered" evidence="6">
    <location>
        <begin position="50"/>
        <end position="79"/>
    </location>
</feature>
<evidence type="ECO:0000256" key="5">
    <source>
        <dbReference type="ARBA" id="ARBA00023273"/>
    </source>
</evidence>
<dbReference type="InterPro" id="IPR050576">
    <property type="entry name" value="Cilia_flagella_integrity"/>
</dbReference>
<feature type="compositionally biased region" description="Basic and acidic residues" evidence="6">
    <location>
        <begin position="169"/>
        <end position="178"/>
    </location>
</feature>
<sequence length="264" mass="28940">MRSHKLHSSGKGRFISPTVNLKLRMATMNAIVPDGLGQKRHDLRPCKEISKENATDSLKVNPSKQESRPVLQNGGRAPHSSMLGFISDFTGLDRTLLPLPLPLPVAVSCGAAGDVGPQAQRFRSRRATQSAGPTHTHAHTQSSASVNQAAGDSRHFLENSAPSCPPASRSREECASNPERLDMDRRRLVECPLLDGEERLRLLNLQHNLISRIENLSHLQSLVFLDLYDNRISEMSGISALTSLRVLMLGKNSASTSDKPHYSD</sequence>
<proteinExistence type="predicted"/>
<dbReference type="PROSITE" id="PS51450">
    <property type="entry name" value="LRR"/>
    <property type="match status" value="2"/>
</dbReference>
<dbReference type="InterPro" id="IPR032675">
    <property type="entry name" value="LRR_dom_sf"/>
</dbReference>
<dbReference type="Gene3D" id="3.80.10.10">
    <property type="entry name" value="Ribonuclease Inhibitor"/>
    <property type="match status" value="1"/>
</dbReference>
<protein>
    <submittedName>
        <fullName evidence="7">Uncharacterized protein</fullName>
    </submittedName>
</protein>
<evidence type="ECO:0000256" key="4">
    <source>
        <dbReference type="ARBA" id="ARBA00023069"/>
    </source>
</evidence>
<evidence type="ECO:0000313" key="8">
    <source>
        <dbReference type="Proteomes" id="UP000824540"/>
    </source>
</evidence>
<dbReference type="InterPro" id="IPR001611">
    <property type="entry name" value="Leu-rich_rpt"/>
</dbReference>
<keyword evidence="8" id="KW-1185">Reference proteome</keyword>
<gene>
    <name evidence="7" type="ORF">JZ751_027189</name>
</gene>
<evidence type="ECO:0000313" key="7">
    <source>
        <dbReference type="EMBL" id="KAG9338026.1"/>
    </source>
</evidence>
<name>A0A8T2NE00_9TELE</name>
<keyword evidence="4" id="KW-0969">Cilium</keyword>